<accession>A0A5J5F559</accession>
<dbReference type="Pfam" id="PF07249">
    <property type="entry name" value="Cerato-platanin"/>
    <property type="match status" value="1"/>
</dbReference>
<dbReference type="SUPFAM" id="SSF50685">
    <property type="entry name" value="Barwin-like endoglucanases"/>
    <property type="match status" value="1"/>
</dbReference>
<dbReference type="Proteomes" id="UP000326924">
    <property type="component" value="Unassembled WGS sequence"/>
</dbReference>
<evidence type="ECO:0000256" key="2">
    <source>
        <dbReference type="ARBA" id="ARBA00010421"/>
    </source>
</evidence>
<dbReference type="InterPro" id="IPR010829">
    <property type="entry name" value="Cerato-platanin"/>
</dbReference>
<evidence type="ECO:0000313" key="6">
    <source>
        <dbReference type="Proteomes" id="UP000326924"/>
    </source>
</evidence>
<evidence type="ECO:0000256" key="3">
    <source>
        <dbReference type="ARBA" id="ARBA00022525"/>
    </source>
</evidence>
<comment type="caution">
    <text evidence="5">The sequence shown here is derived from an EMBL/GenBank/DDBJ whole genome shotgun (WGS) entry which is preliminary data.</text>
</comment>
<dbReference type="OrthoDB" id="4898945at2759"/>
<feature type="chain" id="PRO_5023943721" evidence="4">
    <location>
        <begin position="20"/>
        <end position="143"/>
    </location>
</feature>
<organism evidence="5 6">
    <name type="scientific">Sphaerosporella brunnea</name>
    <dbReference type="NCBI Taxonomy" id="1250544"/>
    <lineage>
        <taxon>Eukaryota</taxon>
        <taxon>Fungi</taxon>
        <taxon>Dikarya</taxon>
        <taxon>Ascomycota</taxon>
        <taxon>Pezizomycotina</taxon>
        <taxon>Pezizomycetes</taxon>
        <taxon>Pezizales</taxon>
        <taxon>Pyronemataceae</taxon>
        <taxon>Sphaerosporella</taxon>
    </lineage>
</organism>
<reference evidence="5 6" key="1">
    <citation type="submission" date="2019-09" db="EMBL/GenBank/DDBJ databases">
        <title>Draft genome of the ectomycorrhizal ascomycete Sphaerosporella brunnea.</title>
        <authorList>
            <consortium name="DOE Joint Genome Institute"/>
            <person name="Benucci G.M."/>
            <person name="Marozzi G."/>
            <person name="Antonielli L."/>
            <person name="Sanchez S."/>
            <person name="Marco P."/>
            <person name="Wang X."/>
            <person name="Falini L.B."/>
            <person name="Barry K."/>
            <person name="Haridas S."/>
            <person name="Lipzen A."/>
            <person name="Labutti K."/>
            <person name="Grigoriev I.V."/>
            <person name="Murat C."/>
            <person name="Martin F."/>
            <person name="Albertini E."/>
            <person name="Donnini D."/>
            <person name="Bonito G."/>
        </authorList>
    </citation>
    <scope>NUCLEOTIDE SEQUENCE [LARGE SCALE GENOMIC DNA]</scope>
    <source>
        <strain evidence="5 6">Sb_GMNB300</strain>
    </source>
</reference>
<keyword evidence="6" id="KW-1185">Reference proteome</keyword>
<evidence type="ECO:0000256" key="1">
    <source>
        <dbReference type="ARBA" id="ARBA00004613"/>
    </source>
</evidence>
<keyword evidence="3" id="KW-0964">Secreted</keyword>
<proteinExistence type="inferred from homology"/>
<gene>
    <name evidence="5" type="ORF">FN846DRAFT_897640</name>
</gene>
<comment type="similarity">
    <text evidence="2">Belongs to the cerato-platanin family.</text>
</comment>
<dbReference type="AlphaFoldDB" id="A0A5J5F559"/>
<dbReference type="InParanoid" id="A0A5J5F559"/>
<dbReference type="Gene3D" id="2.40.40.10">
    <property type="entry name" value="RlpA-like domain"/>
    <property type="match status" value="1"/>
</dbReference>
<sequence>MQFTTALVALLSLASSAVAGTPVKVVYDTTYDTASQSTLTLACSDGTNGLYTKGYPTLGSLPNFPNVGASATVEGWNSAQCGACYKLYYKGKTIYVTAVDRASGGVGFVLSKAAMNALTGGQAQMLGTVTADYAVAAASFCKM</sequence>
<evidence type="ECO:0000256" key="4">
    <source>
        <dbReference type="SAM" id="SignalP"/>
    </source>
</evidence>
<evidence type="ECO:0000313" key="5">
    <source>
        <dbReference type="EMBL" id="KAA8911654.1"/>
    </source>
</evidence>
<dbReference type="InterPro" id="IPR036908">
    <property type="entry name" value="RlpA-like_sf"/>
</dbReference>
<protein>
    <submittedName>
        <fullName evidence="5">Cerato-platanin</fullName>
    </submittedName>
</protein>
<feature type="signal peptide" evidence="4">
    <location>
        <begin position="1"/>
        <end position="19"/>
    </location>
</feature>
<comment type="subcellular location">
    <subcellularLocation>
        <location evidence="1">Secreted</location>
    </subcellularLocation>
</comment>
<dbReference type="CDD" id="cd22778">
    <property type="entry name" value="DPBB_CEPL-like"/>
    <property type="match status" value="1"/>
</dbReference>
<keyword evidence="4" id="KW-0732">Signal</keyword>
<name>A0A5J5F559_9PEZI</name>
<dbReference type="GO" id="GO:0005576">
    <property type="term" value="C:extracellular region"/>
    <property type="evidence" value="ECO:0007669"/>
    <property type="project" value="UniProtKB-SubCell"/>
</dbReference>
<dbReference type="EMBL" id="VXIS01000033">
    <property type="protein sequence ID" value="KAA8911654.1"/>
    <property type="molecule type" value="Genomic_DNA"/>
</dbReference>